<keyword evidence="1" id="KW-1185">Reference proteome</keyword>
<evidence type="ECO:0000313" key="2">
    <source>
        <dbReference type="RefSeq" id="XP_010908820.1"/>
    </source>
</evidence>
<dbReference type="RefSeq" id="XP_010908820.1">
    <property type="nucleotide sequence ID" value="XM_010910518.1"/>
</dbReference>
<accession>A0A6I9QG18</accession>
<gene>
    <name evidence="2" type="primary">LOC105035103</name>
</gene>
<dbReference type="AlphaFoldDB" id="A0A6I9QG18"/>
<reference evidence="2" key="1">
    <citation type="submission" date="2025-08" db="UniProtKB">
        <authorList>
            <consortium name="RefSeq"/>
        </authorList>
    </citation>
    <scope>IDENTIFICATION</scope>
</reference>
<evidence type="ECO:0000313" key="1">
    <source>
        <dbReference type="Proteomes" id="UP000504607"/>
    </source>
</evidence>
<sequence>MKREHQESGGGVGGYLTVKMLSSGKGKVMAMEEQDGGVDELLAALGISSDLHSRSDGVLYCDHCRLANPTVPVRVRSQTHPSIITVTSNHIMYRSELPVELNAWDRKRMRTSFSSSSLSRAGGIGVVGVGGMGSSMPSMMEVLSMVMGSAAGVLPVVVVDSQEAGIRLVHTLMACAEVAQEENLKVADALVK</sequence>
<dbReference type="InParanoid" id="A0A6I9QG18"/>
<name>A0A6I9QG18_ELAGV</name>
<dbReference type="Proteomes" id="UP000504607">
    <property type="component" value="Unplaced"/>
</dbReference>
<dbReference type="OrthoDB" id="1922691at2759"/>
<organism evidence="1 2">
    <name type="scientific">Elaeis guineensis var. tenera</name>
    <name type="common">Oil palm</name>
    <dbReference type="NCBI Taxonomy" id="51953"/>
    <lineage>
        <taxon>Eukaryota</taxon>
        <taxon>Viridiplantae</taxon>
        <taxon>Streptophyta</taxon>
        <taxon>Embryophyta</taxon>
        <taxon>Tracheophyta</taxon>
        <taxon>Spermatophyta</taxon>
        <taxon>Magnoliopsida</taxon>
        <taxon>Liliopsida</taxon>
        <taxon>Arecaceae</taxon>
        <taxon>Arecoideae</taxon>
        <taxon>Cocoseae</taxon>
        <taxon>Elaeidinae</taxon>
        <taxon>Elaeis</taxon>
    </lineage>
</organism>
<protein>
    <submittedName>
        <fullName evidence="2">DELLA protein SLN1-like</fullName>
    </submittedName>
</protein>
<proteinExistence type="predicted"/>